<evidence type="ECO:0000313" key="2">
    <source>
        <dbReference type="Proteomes" id="UP000425388"/>
    </source>
</evidence>
<protein>
    <submittedName>
        <fullName evidence="1">Uncharacterized protein</fullName>
    </submittedName>
</protein>
<name>A0A649VK03_9CAUD</name>
<organism evidence="1 2">
    <name type="scientific">Microbacterium phage Megan</name>
    <dbReference type="NCBI Taxonomy" id="2656551"/>
    <lineage>
        <taxon>Viruses</taxon>
        <taxon>Duplodnaviria</taxon>
        <taxon>Heunggongvirae</taxon>
        <taxon>Uroviricota</taxon>
        <taxon>Caudoviricetes</taxon>
        <taxon>Hodgkinviridae</taxon>
        <taxon>Meganvirus</taxon>
        <taxon>Meganvirus megan</taxon>
    </lineage>
</organism>
<dbReference type="Proteomes" id="UP000425388">
    <property type="component" value="Segment"/>
</dbReference>
<sequence>MTMTKPINKTQPVVLAFASGQDIKVHAAGCADLNKAATKREAHNGIHTQTFPIGTTERDVWIDFNEDFLNEGGADAAWPLEFLPCCKPAGLVADADRSWDAQDDSEWVELSTDAAADMSEVFQAQAEADAITAELAHVVAYKDDKKVRNAYMASALSLGATAKQIGDLLGIEARAVREAVARHEAKAAA</sequence>
<evidence type="ECO:0000313" key="1">
    <source>
        <dbReference type="EMBL" id="QGJ92687.1"/>
    </source>
</evidence>
<proteinExistence type="predicted"/>
<gene>
    <name evidence="1" type="primary">17</name>
    <name evidence="1" type="ORF">PBI_MEGAN_17</name>
</gene>
<reference evidence="1 2" key="1">
    <citation type="submission" date="2019-10" db="EMBL/GenBank/DDBJ databases">
        <authorList>
            <person name="Abad L.A."/>
            <person name="AUll H.A."/>
            <person name="Garlena R.A."/>
            <person name="Russell D.A."/>
            <person name="Pope W.H."/>
            <person name="Jacobs-Sera D."/>
            <person name="Hatfull G.F."/>
        </authorList>
    </citation>
    <scope>NUCLEOTIDE SEQUENCE [LARGE SCALE GENOMIC DNA]</scope>
</reference>
<accession>A0A649VK03</accession>
<dbReference type="GeneID" id="80004974"/>
<dbReference type="KEGG" id="vg:80004974"/>
<dbReference type="RefSeq" id="YP_010751308.1">
    <property type="nucleotide sequence ID" value="NC_073368.1"/>
</dbReference>
<keyword evidence="2" id="KW-1185">Reference proteome</keyword>
<dbReference type="EMBL" id="MN586020">
    <property type="protein sequence ID" value="QGJ92687.1"/>
    <property type="molecule type" value="Genomic_DNA"/>
</dbReference>